<dbReference type="Proteomes" id="UP000069850">
    <property type="component" value="Chromosome 1"/>
</dbReference>
<reference evidence="3" key="2">
    <citation type="submission" date="2020-05" db="EMBL/GenBank/DDBJ databases">
        <title>The first insight into the ecology of ammonia-tolerant syntrophic propionate oxidizing bacteria.</title>
        <authorList>
            <person name="Singh A."/>
            <person name="Schnurer A."/>
            <person name="Westerholm M."/>
        </authorList>
    </citation>
    <scope>NUCLEOTIDE SEQUENCE</scope>
    <source>
        <strain evidence="3">MAG54</strain>
    </source>
</reference>
<dbReference type="RefSeq" id="WP_062261194.1">
    <property type="nucleotide sequence ID" value="NZ_JAHAVR010000001.1"/>
</dbReference>
<dbReference type="KEGG" id="mema:MMAB1_0226"/>
<evidence type="ECO:0000259" key="1">
    <source>
        <dbReference type="SMART" id="SM00960"/>
    </source>
</evidence>
<dbReference type="AlphaFoldDB" id="A0A0X3BHD8"/>
<dbReference type="SMART" id="SM00960">
    <property type="entry name" value="Robl_LC7"/>
    <property type="match status" value="1"/>
</dbReference>
<dbReference type="GeneID" id="27136340"/>
<sequence>MSHHPSAEEETQECIDEIRSVAGVVACALVSCEGLVMGKYFRESGLSSSLFAAMSATVLASAEAACGSVHIQRPSMVTITATDATILIVSAGETALITAVIDKSADLPTVQRQLSDIAARIGEVA</sequence>
<protein>
    <submittedName>
        <fullName evidence="3">Roadblock/LC7 domain-containing protein</fullName>
    </submittedName>
</protein>
<organism evidence="2 4">
    <name type="scientific">Methanoculleus bourgensis</name>
    <dbReference type="NCBI Taxonomy" id="83986"/>
    <lineage>
        <taxon>Archaea</taxon>
        <taxon>Methanobacteriati</taxon>
        <taxon>Methanobacteriota</taxon>
        <taxon>Stenosarchaea group</taxon>
        <taxon>Methanomicrobia</taxon>
        <taxon>Methanomicrobiales</taxon>
        <taxon>Methanomicrobiaceae</taxon>
        <taxon>Methanoculleus</taxon>
    </lineage>
</organism>
<dbReference type="InterPro" id="IPR004942">
    <property type="entry name" value="Roadblock/LAMTOR2_dom"/>
</dbReference>
<dbReference type="EMBL" id="LT158599">
    <property type="protein sequence ID" value="CVK31443.1"/>
    <property type="molecule type" value="Genomic_DNA"/>
</dbReference>
<proteinExistence type="predicted"/>
<dbReference type="OrthoDB" id="111680at2157"/>
<dbReference type="SUPFAM" id="SSF103196">
    <property type="entry name" value="Roadblock/LC7 domain"/>
    <property type="match status" value="1"/>
</dbReference>
<feature type="domain" description="Roadblock/LAMTOR2" evidence="1">
    <location>
        <begin position="11"/>
        <end position="101"/>
    </location>
</feature>
<name>A0A0X3BHD8_9EURY</name>
<dbReference type="EMBL" id="JABMJE010000033">
    <property type="protein sequence ID" value="NQS77816.1"/>
    <property type="molecule type" value="Genomic_DNA"/>
</dbReference>
<dbReference type="Proteomes" id="UP000737555">
    <property type="component" value="Unassembled WGS sequence"/>
</dbReference>
<accession>A0A0X3BHD8</accession>
<dbReference type="Pfam" id="PF03259">
    <property type="entry name" value="Robl_LC7"/>
    <property type="match status" value="1"/>
</dbReference>
<gene>
    <name evidence="3" type="ORF">HQQ74_03725</name>
    <name evidence="2" type="ORF">MMAB1_0226</name>
</gene>
<evidence type="ECO:0000313" key="2">
    <source>
        <dbReference type="EMBL" id="CVK31443.1"/>
    </source>
</evidence>
<evidence type="ECO:0000313" key="3">
    <source>
        <dbReference type="EMBL" id="NQS77816.1"/>
    </source>
</evidence>
<dbReference type="Gene3D" id="3.30.450.30">
    <property type="entry name" value="Dynein light chain 2a, cytoplasmic"/>
    <property type="match status" value="1"/>
</dbReference>
<evidence type="ECO:0000313" key="4">
    <source>
        <dbReference type="Proteomes" id="UP000069850"/>
    </source>
</evidence>
<reference evidence="2 4" key="1">
    <citation type="submission" date="2016-01" db="EMBL/GenBank/DDBJ databases">
        <authorList>
            <person name="Manzoor S."/>
        </authorList>
    </citation>
    <scope>NUCLEOTIDE SEQUENCE [LARGE SCALE GENOMIC DNA]</scope>
    <source>
        <strain evidence="2">Methanoculleus sp MAB1</strain>
    </source>
</reference>